<gene>
    <name evidence="11 13" type="primary">mtgA</name>
    <name evidence="13" type="ORF">H8E23_06305</name>
</gene>
<dbReference type="NCBIfam" id="TIGR02070">
    <property type="entry name" value="mono_pep_trsgly"/>
    <property type="match status" value="1"/>
</dbReference>
<evidence type="ECO:0000256" key="9">
    <source>
        <dbReference type="ARBA" id="ARBA00023136"/>
    </source>
</evidence>
<dbReference type="GO" id="GO:0008955">
    <property type="term" value="F:peptidoglycan glycosyltransferase activity"/>
    <property type="evidence" value="ECO:0007669"/>
    <property type="project" value="UniProtKB-UniRule"/>
</dbReference>
<keyword evidence="8 11" id="KW-1133">Transmembrane helix</keyword>
<evidence type="ECO:0000313" key="14">
    <source>
        <dbReference type="Proteomes" id="UP000603434"/>
    </source>
</evidence>
<evidence type="ECO:0000256" key="6">
    <source>
        <dbReference type="ARBA" id="ARBA00022960"/>
    </source>
</evidence>
<dbReference type="PANTHER" id="PTHR30400">
    <property type="entry name" value="MONOFUNCTIONAL BIOSYNTHETIC PEPTIDOGLYCAN TRANSGLYCOSYLASE"/>
    <property type="match status" value="1"/>
</dbReference>
<comment type="catalytic activity">
    <reaction evidence="11">
        <text>[GlcNAc-(1-&gt;4)-Mur2Ac(oyl-L-Ala-gamma-D-Glu-L-Lys-D-Ala-D-Ala)](n)-di-trans,octa-cis-undecaprenyl diphosphate + beta-D-GlcNAc-(1-&gt;4)-Mur2Ac(oyl-L-Ala-gamma-D-Glu-L-Lys-D-Ala-D-Ala)-di-trans,octa-cis-undecaprenyl diphosphate = [GlcNAc-(1-&gt;4)-Mur2Ac(oyl-L-Ala-gamma-D-Glu-L-Lys-D-Ala-D-Ala)](n+1)-di-trans,octa-cis-undecaprenyl diphosphate + di-trans,octa-cis-undecaprenyl diphosphate + H(+)</text>
        <dbReference type="Rhea" id="RHEA:23708"/>
        <dbReference type="Rhea" id="RHEA-COMP:9602"/>
        <dbReference type="Rhea" id="RHEA-COMP:9603"/>
        <dbReference type="ChEBI" id="CHEBI:15378"/>
        <dbReference type="ChEBI" id="CHEBI:58405"/>
        <dbReference type="ChEBI" id="CHEBI:60033"/>
        <dbReference type="ChEBI" id="CHEBI:78435"/>
        <dbReference type="EC" id="2.4.99.28"/>
    </reaction>
</comment>
<dbReference type="GO" id="GO:0009252">
    <property type="term" value="P:peptidoglycan biosynthetic process"/>
    <property type="evidence" value="ECO:0007669"/>
    <property type="project" value="UniProtKB-UniRule"/>
</dbReference>
<evidence type="ECO:0000256" key="7">
    <source>
        <dbReference type="ARBA" id="ARBA00022984"/>
    </source>
</evidence>
<dbReference type="PANTHER" id="PTHR30400:SF0">
    <property type="entry name" value="BIOSYNTHETIC PEPTIDOGLYCAN TRANSGLYCOSYLASE"/>
    <property type="match status" value="1"/>
</dbReference>
<keyword evidence="2" id="KW-0997">Cell inner membrane</keyword>
<comment type="pathway">
    <text evidence="11">Cell wall biogenesis; peptidoglycan biosynthesis.</text>
</comment>
<feature type="transmembrane region" description="Helical" evidence="11">
    <location>
        <begin position="12"/>
        <end position="40"/>
    </location>
</feature>
<dbReference type="GO" id="GO:0005886">
    <property type="term" value="C:plasma membrane"/>
    <property type="evidence" value="ECO:0007669"/>
    <property type="project" value="UniProtKB-SubCell"/>
</dbReference>
<dbReference type="UniPathway" id="UPA00219"/>
<keyword evidence="5 11" id="KW-0812">Transmembrane</keyword>
<evidence type="ECO:0000256" key="2">
    <source>
        <dbReference type="ARBA" id="ARBA00022519"/>
    </source>
</evidence>
<evidence type="ECO:0000256" key="3">
    <source>
        <dbReference type="ARBA" id="ARBA00022676"/>
    </source>
</evidence>
<dbReference type="GO" id="GO:0071555">
    <property type="term" value="P:cell wall organization"/>
    <property type="evidence" value="ECO:0007669"/>
    <property type="project" value="UniProtKB-KW"/>
</dbReference>
<name>A0A8J6NMT7_9BACT</name>
<protein>
    <recommendedName>
        <fullName evidence="11">Biosynthetic peptidoglycan transglycosylase</fullName>
        <ecNumber evidence="11">2.4.99.28</ecNumber>
    </recommendedName>
    <alternativeName>
        <fullName evidence="11">Glycan polymerase</fullName>
    </alternativeName>
    <alternativeName>
        <fullName evidence="11">Peptidoglycan glycosyltransferase MtgA</fullName>
        <shortName evidence="11">PGT</shortName>
    </alternativeName>
</protein>
<reference evidence="13 14" key="1">
    <citation type="submission" date="2020-08" db="EMBL/GenBank/DDBJ databases">
        <title>Bridging the membrane lipid divide: bacteria of the FCB group superphylum have the potential to synthesize archaeal ether lipids.</title>
        <authorList>
            <person name="Villanueva L."/>
            <person name="Von Meijenfeldt F.A.B."/>
            <person name="Westbye A.B."/>
            <person name="Yadav S."/>
            <person name="Hopmans E.C."/>
            <person name="Dutilh B.E."/>
            <person name="Sinninghe Damste J.S."/>
        </authorList>
    </citation>
    <scope>NUCLEOTIDE SEQUENCE [LARGE SCALE GENOMIC DNA]</scope>
    <source>
        <strain evidence="13">NIOZ-UU30</strain>
    </source>
</reference>
<evidence type="ECO:0000313" key="13">
    <source>
        <dbReference type="EMBL" id="MBC8360989.1"/>
    </source>
</evidence>
<dbReference type="HAMAP" id="MF_00766">
    <property type="entry name" value="PGT_MtgA"/>
    <property type="match status" value="1"/>
</dbReference>
<accession>A0A8J6NMT7</accession>
<dbReference type="InterPro" id="IPR036950">
    <property type="entry name" value="PBP_transglycosylase"/>
</dbReference>
<evidence type="ECO:0000256" key="5">
    <source>
        <dbReference type="ARBA" id="ARBA00022692"/>
    </source>
</evidence>
<dbReference type="Pfam" id="PF00912">
    <property type="entry name" value="Transgly"/>
    <property type="match status" value="1"/>
</dbReference>
<dbReference type="InterPro" id="IPR023346">
    <property type="entry name" value="Lysozyme-like_dom_sf"/>
</dbReference>
<keyword evidence="4 11" id="KW-0808">Transferase</keyword>
<evidence type="ECO:0000256" key="11">
    <source>
        <dbReference type="HAMAP-Rule" id="MF_00766"/>
    </source>
</evidence>
<dbReference type="AlphaFoldDB" id="A0A8J6NMT7"/>
<dbReference type="GO" id="GO:0009274">
    <property type="term" value="C:peptidoglycan-based cell wall"/>
    <property type="evidence" value="ECO:0007669"/>
    <property type="project" value="InterPro"/>
</dbReference>
<dbReference type="Proteomes" id="UP000603434">
    <property type="component" value="Unassembled WGS sequence"/>
</dbReference>
<evidence type="ECO:0000256" key="4">
    <source>
        <dbReference type="ARBA" id="ARBA00022679"/>
    </source>
</evidence>
<keyword evidence="9 11" id="KW-0472">Membrane</keyword>
<organism evidence="13 14">
    <name type="scientific">Candidatus Desulfatibia profunda</name>
    <dbReference type="NCBI Taxonomy" id="2841695"/>
    <lineage>
        <taxon>Bacteria</taxon>
        <taxon>Pseudomonadati</taxon>
        <taxon>Thermodesulfobacteriota</taxon>
        <taxon>Desulfobacteria</taxon>
        <taxon>Desulfobacterales</taxon>
        <taxon>Desulfobacterales incertae sedis</taxon>
        <taxon>Candidatus Desulfatibia</taxon>
    </lineage>
</organism>
<evidence type="ECO:0000256" key="8">
    <source>
        <dbReference type="ARBA" id="ARBA00022989"/>
    </source>
</evidence>
<comment type="similarity">
    <text evidence="11">Belongs to the glycosyltransferase 51 family.</text>
</comment>
<dbReference type="GO" id="GO:0016763">
    <property type="term" value="F:pentosyltransferase activity"/>
    <property type="evidence" value="ECO:0007669"/>
    <property type="project" value="InterPro"/>
</dbReference>
<dbReference type="EMBL" id="JACNJH010000116">
    <property type="protein sequence ID" value="MBC8360989.1"/>
    <property type="molecule type" value="Genomic_DNA"/>
</dbReference>
<dbReference type="EC" id="2.4.99.28" evidence="11"/>
<keyword evidence="10 11" id="KW-0961">Cell wall biogenesis/degradation</keyword>
<keyword evidence="7 11" id="KW-0573">Peptidoglycan synthesis</keyword>
<keyword evidence="1 11" id="KW-1003">Cell membrane</keyword>
<proteinExistence type="inferred from homology"/>
<feature type="domain" description="Glycosyl transferase family 51" evidence="12">
    <location>
        <begin position="65"/>
        <end position="229"/>
    </location>
</feature>
<sequence length="241" mass="27467">MRKKKHILQSKISRFLVFIAGAILAAVALSVVLVIFLRWIPPPTSAFMMKRHLANLFQNEQRPPVRYRWVNRKSISPYMFIAVVAAEDQKFPHHWGFDFESIQQAVKKNKKGRRLRGASTITQQVAKNLFLWSDRSYVRKGLEAYFTTLLELLWPKKRILEVYLNVAEFGDGIYGVHTAAKTLLGKNPSQLTPSEAALLAAVLPNPKLLKVRAPSPYVLERAHWIEKQMEQLGGSGCLGKF</sequence>
<comment type="caution">
    <text evidence="13">The sequence shown here is derived from an EMBL/GenBank/DDBJ whole genome shotgun (WGS) entry which is preliminary data.</text>
</comment>
<evidence type="ECO:0000256" key="10">
    <source>
        <dbReference type="ARBA" id="ARBA00023316"/>
    </source>
</evidence>
<keyword evidence="6 11" id="KW-0133">Cell shape</keyword>
<dbReference type="InterPro" id="IPR011812">
    <property type="entry name" value="Pep_trsgly"/>
</dbReference>
<dbReference type="SUPFAM" id="SSF53955">
    <property type="entry name" value="Lysozyme-like"/>
    <property type="match status" value="1"/>
</dbReference>
<evidence type="ECO:0000256" key="1">
    <source>
        <dbReference type="ARBA" id="ARBA00022475"/>
    </source>
</evidence>
<dbReference type="GO" id="GO:0008360">
    <property type="term" value="P:regulation of cell shape"/>
    <property type="evidence" value="ECO:0007669"/>
    <property type="project" value="UniProtKB-KW"/>
</dbReference>
<dbReference type="Gene3D" id="1.10.3810.10">
    <property type="entry name" value="Biosynthetic peptidoglycan transglycosylase-like"/>
    <property type="match status" value="1"/>
</dbReference>
<keyword evidence="3 11" id="KW-0328">Glycosyltransferase</keyword>
<evidence type="ECO:0000259" key="12">
    <source>
        <dbReference type="Pfam" id="PF00912"/>
    </source>
</evidence>
<comment type="function">
    <text evidence="11">Peptidoglycan polymerase that catalyzes glycan chain elongation from lipid-linked precursors.</text>
</comment>
<dbReference type="InterPro" id="IPR001264">
    <property type="entry name" value="Glyco_trans_51"/>
</dbReference>
<comment type="subcellular location">
    <subcellularLocation>
        <location evidence="11">Cell membrane</location>
        <topology evidence="11">Single-pass membrane protein</topology>
    </subcellularLocation>
</comment>